<gene>
    <name evidence="1" type="ORF">vB_PsyM_KIL1_0017</name>
</gene>
<dbReference type="OrthoDB" id="26239at10239"/>
<dbReference type="RefSeq" id="YP_009275951.1">
    <property type="nucleotide sequence ID" value="NC_030934.1"/>
</dbReference>
<name>A0A142IDG4_9CAUD</name>
<dbReference type="GeneID" id="28802410"/>
<reference evidence="1 2" key="1">
    <citation type="journal article" date="2016" name="Front. Microbiol.">
        <title>Characterization of Novel Bacteriophages for Biocontrol of Bacterial Blight in Leek Caused by Pseudomonas syringae pv. porri.</title>
        <authorList>
            <person name="Rombouts S."/>
            <person name="Lavigne R."/>
        </authorList>
    </citation>
    <scope>NUCLEOTIDE SEQUENCE [LARGE SCALE GENOMIC DNA]</scope>
</reference>
<dbReference type="KEGG" id="vg:28802410"/>
<dbReference type="EMBL" id="KU130126">
    <property type="protein sequence ID" value="AMR57269.1"/>
    <property type="molecule type" value="Genomic_DNA"/>
</dbReference>
<accession>A0A142IDG4</accession>
<proteinExistence type="predicted"/>
<dbReference type="Proteomes" id="UP000203989">
    <property type="component" value="Segment"/>
</dbReference>
<protein>
    <submittedName>
        <fullName evidence="1">Uncharacterized protein</fullName>
    </submittedName>
</protein>
<evidence type="ECO:0000313" key="1">
    <source>
        <dbReference type="EMBL" id="AMR57269.1"/>
    </source>
</evidence>
<organism evidence="1 2">
    <name type="scientific">Pseudomonas phage vB_PsyM_KIL1</name>
    <dbReference type="NCBI Taxonomy" id="1777065"/>
    <lineage>
        <taxon>Viruses</taxon>
        <taxon>Duplodnaviria</taxon>
        <taxon>Heunggongvirae</taxon>
        <taxon>Uroviricota</taxon>
        <taxon>Caudoviricetes</taxon>
        <taxon>Vandenendeviridae</taxon>
        <taxon>Gorskivirinae</taxon>
        <taxon>Flaumdravirus</taxon>
        <taxon>Flaumdravirus KIL4</taxon>
    </lineage>
</organism>
<keyword evidence="2" id="KW-1185">Reference proteome</keyword>
<evidence type="ECO:0000313" key="2">
    <source>
        <dbReference type="Proteomes" id="UP000203989"/>
    </source>
</evidence>
<sequence length="73" mass="8077">MAKMIVDTDARAVPEVVSGTLLYWKEDPSYVVMSTGIVMGDEFPGVALDSGLYGEQWIIDEYSVFQGKVTLEQ</sequence>